<comment type="caution">
    <text evidence="1">The sequence shown here is derived from an EMBL/GenBank/DDBJ whole genome shotgun (WGS) entry which is preliminary data.</text>
</comment>
<dbReference type="EMBL" id="BOPC01000081">
    <property type="protein sequence ID" value="GIJ29706.1"/>
    <property type="molecule type" value="Genomic_DNA"/>
</dbReference>
<evidence type="ECO:0000313" key="1">
    <source>
        <dbReference type="EMBL" id="GIJ29706.1"/>
    </source>
</evidence>
<reference evidence="1 2" key="1">
    <citation type="submission" date="2021-01" db="EMBL/GenBank/DDBJ databases">
        <title>Whole genome shotgun sequence of Verrucosispora qiuiae NBRC 106684.</title>
        <authorList>
            <person name="Komaki H."/>
            <person name="Tamura T."/>
        </authorList>
    </citation>
    <scope>NUCLEOTIDE SEQUENCE [LARGE SCALE GENOMIC DNA]</scope>
    <source>
        <strain evidence="1 2">NBRC 106684</strain>
    </source>
</reference>
<name>A0ABQ4JGY0_9ACTN</name>
<proteinExistence type="predicted"/>
<dbReference type="Gene3D" id="1.20.58.840">
    <property type="match status" value="1"/>
</dbReference>
<protein>
    <submittedName>
        <fullName evidence="1">Uncharacterized protein</fullName>
    </submittedName>
</protein>
<keyword evidence="2" id="KW-1185">Reference proteome</keyword>
<dbReference type="Proteomes" id="UP000653076">
    <property type="component" value="Unassembled WGS sequence"/>
</dbReference>
<organism evidence="1 2">
    <name type="scientific">Micromonospora qiuiae</name>
    <dbReference type="NCBI Taxonomy" id="502268"/>
    <lineage>
        <taxon>Bacteria</taxon>
        <taxon>Bacillati</taxon>
        <taxon>Actinomycetota</taxon>
        <taxon>Actinomycetes</taxon>
        <taxon>Micromonosporales</taxon>
        <taxon>Micromonosporaceae</taxon>
        <taxon>Micromonospora</taxon>
    </lineage>
</organism>
<accession>A0ABQ4JGY0</accession>
<dbReference type="RefSeq" id="WP_239098627.1">
    <property type="nucleotide sequence ID" value="NZ_BOPC01000081.1"/>
</dbReference>
<gene>
    <name evidence="1" type="ORF">Vqi01_48680</name>
</gene>
<evidence type="ECO:0000313" key="2">
    <source>
        <dbReference type="Proteomes" id="UP000653076"/>
    </source>
</evidence>
<sequence length="56" mass="6463">MLNYYRSRRHLDDVAEFLGSILDPRASPESRANVLHWLARIAETVTETDYPMGATR</sequence>